<evidence type="ECO:0000313" key="2">
    <source>
        <dbReference type="EMBL" id="CAI2374844.1"/>
    </source>
</evidence>
<proteinExistence type="predicted"/>
<comment type="caution">
    <text evidence="2">The sequence shown here is derived from an EMBL/GenBank/DDBJ whole genome shotgun (WGS) entry which is preliminary data.</text>
</comment>
<feature type="transmembrane region" description="Helical" evidence="1">
    <location>
        <begin position="61"/>
        <end position="90"/>
    </location>
</feature>
<accession>A0AAD1XLJ1</accession>
<dbReference type="AlphaFoldDB" id="A0AAD1XLJ1"/>
<keyword evidence="1" id="KW-1133">Transmembrane helix</keyword>
<feature type="transmembrane region" description="Helical" evidence="1">
    <location>
        <begin position="14"/>
        <end position="40"/>
    </location>
</feature>
<keyword evidence="3" id="KW-1185">Reference proteome</keyword>
<dbReference type="EMBL" id="CAMPGE010016271">
    <property type="protein sequence ID" value="CAI2374844.1"/>
    <property type="molecule type" value="Genomic_DNA"/>
</dbReference>
<keyword evidence="1" id="KW-0472">Membrane</keyword>
<gene>
    <name evidence="2" type="ORF">ECRASSUSDP1_LOCUS16202</name>
</gene>
<dbReference type="Proteomes" id="UP001295684">
    <property type="component" value="Unassembled WGS sequence"/>
</dbReference>
<sequence length="94" mass="10749">MLAFDFIILSPDCVIIHISLMSPALLVEFIFIDCITFSFLTKFLGRVKGCFNNRKCAIGSLIILFLDACSWLELTFDWLFLSVVGCSILFEWLE</sequence>
<evidence type="ECO:0000313" key="3">
    <source>
        <dbReference type="Proteomes" id="UP001295684"/>
    </source>
</evidence>
<organism evidence="2 3">
    <name type="scientific">Euplotes crassus</name>
    <dbReference type="NCBI Taxonomy" id="5936"/>
    <lineage>
        <taxon>Eukaryota</taxon>
        <taxon>Sar</taxon>
        <taxon>Alveolata</taxon>
        <taxon>Ciliophora</taxon>
        <taxon>Intramacronucleata</taxon>
        <taxon>Spirotrichea</taxon>
        <taxon>Hypotrichia</taxon>
        <taxon>Euplotida</taxon>
        <taxon>Euplotidae</taxon>
        <taxon>Moneuplotes</taxon>
    </lineage>
</organism>
<protein>
    <submittedName>
        <fullName evidence="2">Uncharacterized protein</fullName>
    </submittedName>
</protein>
<name>A0AAD1XLJ1_EUPCR</name>
<reference evidence="2" key="1">
    <citation type="submission" date="2023-07" db="EMBL/GenBank/DDBJ databases">
        <authorList>
            <consortium name="AG Swart"/>
            <person name="Singh M."/>
            <person name="Singh A."/>
            <person name="Seah K."/>
            <person name="Emmerich C."/>
        </authorList>
    </citation>
    <scope>NUCLEOTIDE SEQUENCE</scope>
    <source>
        <strain evidence="2">DP1</strain>
    </source>
</reference>
<evidence type="ECO:0000256" key="1">
    <source>
        <dbReference type="SAM" id="Phobius"/>
    </source>
</evidence>
<keyword evidence="1" id="KW-0812">Transmembrane</keyword>